<evidence type="ECO:0000313" key="3">
    <source>
        <dbReference type="Proteomes" id="UP000324029"/>
    </source>
</evidence>
<sequence length="152" mass="17351">MSELMTLRDFFRHYFLTFIGGVFAAYFSLALAVALAFVTYFRDAPMAQVGLKIMSVGALLILLTVHSNFMILRGRPSWVWVMVGIYVACLLFVVPMAQFRPHKVLYGLALLFPLLGLLTLNSKVQREMRTKLVEIRRIRQSVKSTVRSSSRM</sequence>
<comment type="caution">
    <text evidence="2">The sequence shown here is derived from an EMBL/GenBank/DDBJ whole genome shotgun (WGS) entry which is preliminary data.</text>
</comment>
<evidence type="ECO:0000313" key="2">
    <source>
        <dbReference type="EMBL" id="TYK58234.1"/>
    </source>
</evidence>
<dbReference type="Proteomes" id="UP000324029">
    <property type="component" value="Unassembled WGS sequence"/>
</dbReference>
<evidence type="ECO:0000256" key="1">
    <source>
        <dbReference type="SAM" id="Phobius"/>
    </source>
</evidence>
<feature type="transmembrane region" description="Helical" evidence="1">
    <location>
        <begin position="14"/>
        <end position="41"/>
    </location>
</feature>
<feature type="transmembrane region" description="Helical" evidence="1">
    <location>
        <begin position="78"/>
        <end position="98"/>
    </location>
</feature>
<proteinExistence type="predicted"/>
<keyword evidence="1" id="KW-0472">Membrane</keyword>
<feature type="transmembrane region" description="Helical" evidence="1">
    <location>
        <begin position="104"/>
        <end position="121"/>
    </location>
</feature>
<dbReference type="RefSeq" id="WP_032878185.1">
    <property type="nucleotide sequence ID" value="NZ_LR027557.1"/>
</dbReference>
<organism evidence="2 3">
    <name type="scientific">Pseudomonas synxantha</name>
    <dbReference type="NCBI Taxonomy" id="47883"/>
    <lineage>
        <taxon>Bacteria</taxon>
        <taxon>Pseudomonadati</taxon>
        <taxon>Pseudomonadota</taxon>
        <taxon>Gammaproteobacteria</taxon>
        <taxon>Pseudomonadales</taxon>
        <taxon>Pseudomonadaceae</taxon>
        <taxon>Pseudomonas</taxon>
    </lineage>
</organism>
<dbReference type="EMBL" id="VSRO01000004">
    <property type="protein sequence ID" value="TYK58234.1"/>
    <property type="molecule type" value="Genomic_DNA"/>
</dbReference>
<name>A0A5D3GD53_9PSED</name>
<gene>
    <name evidence="2" type="ORF">FXO26_09460</name>
</gene>
<reference evidence="2 3" key="1">
    <citation type="submission" date="2019-08" db="EMBL/GenBank/DDBJ databases">
        <title>Subclass B2 metallo-beta lactamase from Pseudomonas synxantha.</title>
        <authorList>
            <person name="Poirel L."/>
            <person name="Palmieri M."/>
            <person name="Masseron A."/>
            <person name="Perreten V."/>
            <person name="Nordman P."/>
        </authorList>
    </citation>
    <scope>NUCLEOTIDE SEQUENCE [LARGE SCALE GENOMIC DNA]</scope>
    <source>
        <strain evidence="2 3">MCP106</strain>
    </source>
</reference>
<feature type="transmembrane region" description="Helical" evidence="1">
    <location>
        <begin position="53"/>
        <end position="71"/>
    </location>
</feature>
<keyword evidence="1" id="KW-0812">Transmembrane</keyword>
<keyword evidence="1" id="KW-1133">Transmembrane helix</keyword>
<protein>
    <submittedName>
        <fullName evidence="2">Uncharacterized protein</fullName>
    </submittedName>
</protein>
<dbReference type="AlphaFoldDB" id="A0A5D3GD53"/>
<reference evidence="2 3" key="2">
    <citation type="submission" date="2019-08" db="EMBL/GenBank/DDBJ databases">
        <authorList>
            <person name="Brilhante M."/>
            <person name="Perreten V."/>
        </authorList>
    </citation>
    <scope>NUCLEOTIDE SEQUENCE [LARGE SCALE GENOMIC DNA]</scope>
    <source>
        <strain evidence="2 3">MCP106</strain>
    </source>
</reference>
<accession>A0A5D3GD53</accession>